<evidence type="ECO:0000256" key="2">
    <source>
        <dbReference type="ARBA" id="ARBA00023002"/>
    </source>
</evidence>
<keyword evidence="2" id="KW-0560">Oxidoreductase</keyword>
<dbReference type="GO" id="GO:0004739">
    <property type="term" value="F:pyruvate dehydrogenase (acetyl-transferring) activity"/>
    <property type="evidence" value="ECO:0007669"/>
    <property type="project" value="TreeGrafter"/>
</dbReference>
<feature type="domain" description="Dehydrogenase E1 component" evidence="4">
    <location>
        <begin position="36"/>
        <end position="333"/>
    </location>
</feature>
<dbReference type="GO" id="GO:0006086">
    <property type="term" value="P:pyruvate decarboxylation to acetyl-CoA"/>
    <property type="evidence" value="ECO:0007669"/>
    <property type="project" value="TreeGrafter"/>
</dbReference>
<evidence type="ECO:0000259" key="4">
    <source>
        <dbReference type="Pfam" id="PF00676"/>
    </source>
</evidence>
<dbReference type="AlphaFoldDB" id="X1JF33"/>
<protein>
    <recommendedName>
        <fullName evidence="4">Dehydrogenase E1 component domain-containing protein</fullName>
    </recommendedName>
</protein>
<reference evidence="5" key="1">
    <citation type="journal article" date="2014" name="Front. Microbiol.">
        <title>High frequency of phylogenetically diverse reductive dehalogenase-homologous genes in deep subseafloor sedimentary metagenomes.</title>
        <authorList>
            <person name="Kawai M."/>
            <person name="Futagami T."/>
            <person name="Toyoda A."/>
            <person name="Takaki Y."/>
            <person name="Nishi S."/>
            <person name="Hori S."/>
            <person name="Arai W."/>
            <person name="Tsubouchi T."/>
            <person name="Morono Y."/>
            <person name="Uchiyama I."/>
            <person name="Ito T."/>
            <person name="Fujiyama A."/>
            <person name="Inagaki F."/>
            <person name="Takami H."/>
        </authorList>
    </citation>
    <scope>NUCLEOTIDE SEQUENCE</scope>
    <source>
        <strain evidence="5">Expedition CK06-06</strain>
    </source>
</reference>
<comment type="caution">
    <text evidence="5">The sequence shown here is derived from an EMBL/GenBank/DDBJ whole genome shotgun (WGS) entry which is preliminary data.</text>
</comment>
<keyword evidence="3" id="KW-0786">Thiamine pyrophosphate</keyword>
<dbReference type="InterPro" id="IPR001017">
    <property type="entry name" value="DH_E1"/>
</dbReference>
<dbReference type="Pfam" id="PF00676">
    <property type="entry name" value="E1_dh"/>
    <property type="match status" value="1"/>
</dbReference>
<dbReference type="PANTHER" id="PTHR11516">
    <property type="entry name" value="PYRUVATE DEHYDROGENASE E1 COMPONENT, ALPHA SUBUNIT BACTERIAL AND ORGANELLAR"/>
    <property type="match status" value="1"/>
</dbReference>
<evidence type="ECO:0000313" key="5">
    <source>
        <dbReference type="EMBL" id="GAH93321.1"/>
    </source>
</evidence>
<evidence type="ECO:0000256" key="3">
    <source>
        <dbReference type="ARBA" id="ARBA00023052"/>
    </source>
</evidence>
<dbReference type="SUPFAM" id="SSF52518">
    <property type="entry name" value="Thiamin diphosphate-binding fold (THDP-binding)"/>
    <property type="match status" value="1"/>
</dbReference>
<dbReference type="PANTHER" id="PTHR11516:SF60">
    <property type="entry name" value="PYRUVATE DEHYDROGENASE E1 COMPONENT SUBUNIT ALPHA"/>
    <property type="match status" value="1"/>
</dbReference>
<dbReference type="EMBL" id="BARV01000099">
    <property type="protein sequence ID" value="GAH93321.1"/>
    <property type="molecule type" value="Genomic_DNA"/>
</dbReference>
<comment type="cofactor">
    <cofactor evidence="1">
        <name>thiamine diphosphate</name>
        <dbReference type="ChEBI" id="CHEBI:58937"/>
    </cofactor>
</comment>
<organism evidence="5">
    <name type="scientific">marine sediment metagenome</name>
    <dbReference type="NCBI Taxonomy" id="412755"/>
    <lineage>
        <taxon>unclassified sequences</taxon>
        <taxon>metagenomes</taxon>
        <taxon>ecological metagenomes</taxon>
    </lineage>
</organism>
<gene>
    <name evidence="5" type="ORF">S06H3_00535</name>
</gene>
<proteinExistence type="predicted"/>
<dbReference type="Gene3D" id="3.40.50.970">
    <property type="match status" value="1"/>
</dbReference>
<dbReference type="InterPro" id="IPR050642">
    <property type="entry name" value="PDH_E1_Alpha_Subunit"/>
</dbReference>
<accession>X1JF33</accession>
<sequence length="342" mass="37858">MGNDLKAKKLYITVDGYRMEDKFSGLDDSIKIEMLRKMYQIRHFENETEQFIIRGMIHGTCHLYTGEEATAVGAIYAINDDDYITSTHRGHGHCIAKGADLNIMMAELLGKRTGYCKGKGGSMHIADVDSGNLGANGVVGGGIGIATGAALTCKMKKSGKIVICFFGDGAANQGIFHSSLNMASIWDLPIIYLCENNVYGMSTPVKEAFNIEKISDRKCAYGIEGLTIDGNNLVEVFNTVSHFSGECRAGRGPVLIESLTYRWRGHSKSDAQVYRTREEIRQWVERGPIERYKKILIGGEILTEKEDKDLENEVAVQLEKATKFAKESPFPEPSEVEDDVYA</sequence>
<dbReference type="CDD" id="cd02000">
    <property type="entry name" value="TPP_E1_PDC_ADC_BCADC"/>
    <property type="match status" value="1"/>
</dbReference>
<dbReference type="InterPro" id="IPR029061">
    <property type="entry name" value="THDP-binding"/>
</dbReference>
<evidence type="ECO:0000256" key="1">
    <source>
        <dbReference type="ARBA" id="ARBA00001964"/>
    </source>
</evidence>
<name>X1JF33_9ZZZZ</name>